<keyword evidence="5 9" id="KW-0479">Metal-binding</keyword>
<keyword evidence="4 9" id="KW-0349">Heme</keyword>
<reference evidence="11 12" key="1">
    <citation type="submission" date="2014-04" db="EMBL/GenBank/DDBJ databases">
        <title>Evolutionary Origins and Diversification of the Mycorrhizal Mutualists.</title>
        <authorList>
            <consortium name="DOE Joint Genome Institute"/>
            <consortium name="Mycorrhizal Genomics Consortium"/>
            <person name="Kohler A."/>
            <person name="Kuo A."/>
            <person name="Nagy L.G."/>
            <person name="Floudas D."/>
            <person name="Copeland A."/>
            <person name="Barry K.W."/>
            <person name="Cichocki N."/>
            <person name="Veneault-Fourrey C."/>
            <person name="LaButti K."/>
            <person name="Lindquist E.A."/>
            <person name="Lipzen A."/>
            <person name="Lundell T."/>
            <person name="Morin E."/>
            <person name="Murat C."/>
            <person name="Riley R."/>
            <person name="Ohm R."/>
            <person name="Sun H."/>
            <person name="Tunlid A."/>
            <person name="Henrissat B."/>
            <person name="Grigoriev I.V."/>
            <person name="Hibbett D.S."/>
            <person name="Martin F."/>
        </authorList>
    </citation>
    <scope>NUCLEOTIDE SEQUENCE [LARGE SCALE GENOMIC DNA]</scope>
    <source>
        <strain evidence="11 12">FD-317 M1</strain>
    </source>
</reference>
<dbReference type="PANTHER" id="PTHR46300:SF7">
    <property type="entry name" value="P450, PUTATIVE (EUROFUNG)-RELATED"/>
    <property type="match status" value="1"/>
</dbReference>
<dbReference type="PROSITE" id="PS00086">
    <property type="entry name" value="CYTOCHROME_P450"/>
    <property type="match status" value="1"/>
</dbReference>
<keyword evidence="7 9" id="KW-0408">Iron</keyword>
<organism evidence="11 12">
    <name type="scientific">Collybiopsis luxurians FD-317 M1</name>
    <dbReference type="NCBI Taxonomy" id="944289"/>
    <lineage>
        <taxon>Eukaryota</taxon>
        <taxon>Fungi</taxon>
        <taxon>Dikarya</taxon>
        <taxon>Basidiomycota</taxon>
        <taxon>Agaricomycotina</taxon>
        <taxon>Agaricomycetes</taxon>
        <taxon>Agaricomycetidae</taxon>
        <taxon>Agaricales</taxon>
        <taxon>Marasmiineae</taxon>
        <taxon>Omphalotaceae</taxon>
        <taxon>Collybiopsis</taxon>
        <taxon>Collybiopsis luxurians</taxon>
    </lineage>
</organism>
<sequence>MNRKYGSDIIHLGALGKSIVILNSATAISDLLEKRSSIYSSRPHSTMLVELMGWGNTLPFMPYNDAWKAQRKIFHQAVPPSDIARFHSKLLQATHNLVPVLARTDDYKGDLHSWIGVMMLDVVYGIQAEEAEDFLPLVEKAITSLGIAGAPGAFYVDQIPFLKYIPEWFPGADFKRKAKEWNLVRARITEDTFRTTKEQIASSTASPSLVSVALDQMDDSDDVAQREAHLKEASLSAFAGSSDTTVIALLNFLVAMLLNPDIQAKAHSELDKVLGPGDLPNFSDKPSLPYITAVVLETLRYRPVTPLAFPHLLTQDDIYEGYFIPKGTIVMGNAWSILQNEEDYPEPTRFNPSRFLNSDGKIDPNVRDPTNYAFGFGRRACPGKHLTLDALFIAVACILTCYTIEPELDEYGKPIKQKIEWNKTPTLVANPLPFKCRFVPRSKMEAVLGM</sequence>
<evidence type="ECO:0000256" key="5">
    <source>
        <dbReference type="ARBA" id="ARBA00022723"/>
    </source>
</evidence>
<dbReference type="HOGENOM" id="CLU_001570_2_3_1"/>
<feature type="binding site" description="axial binding residue" evidence="9">
    <location>
        <position position="381"/>
    </location>
    <ligand>
        <name>heme</name>
        <dbReference type="ChEBI" id="CHEBI:30413"/>
    </ligand>
    <ligandPart>
        <name>Fe</name>
        <dbReference type="ChEBI" id="CHEBI:18248"/>
    </ligandPart>
</feature>
<evidence type="ECO:0000256" key="1">
    <source>
        <dbReference type="ARBA" id="ARBA00001971"/>
    </source>
</evidence>
<dbReference type="InterPro" id="IPR017972">
    <property type="entry name" value="Cyt_P450_CS"/>
</dbReference>
<dbReference type="AlphaFoldDB" id="A0A0D0BH83"/>
<dbReference type="OrthoDB" id="2789670at2759"/>
<evidence type="ECO:0000256" key="8">
    <source>
        <dbReference type="ARBA" id="ARBA00023033"/>
    </source>
</evidence>
<comment type="cofactor">
    <cofactor evidence="1 9">
        <name>heme</name>
        <dbReference type="ChEBI" id="CHEBI:30413"/>
    </cofactor>
</comment>
<evidence type="ECO:0000313" key="11">
    <source>
        <dbReference type="EMBL" id="KIK54121.1"/>
    </source>
</evidence>
<keyword evidence="12" id="KW-1185">Reference proteome</keyword>
<evidence type="ECO:0000256" key="2">
    <source>
        <dbReference type="ARBA" id="ARBA00005179"/>
    </source>
</evidence>
<dbReference type="InterPro" id="IPR001128">
    <property type="entry name" value="Cyt_P450"/>
</dbReference>
<evidence type="ECO:0000256" key="9">
    <source>
        <dbReference type="PIRSR" id="PIRSR602401-1"/>
    </source>
</evidence>
<keyword evidence="8 10" id="KW-0503">Monooxygenase</keyword>
<dbReference type="Proteomes" id="UP000053593">
    <property type="component" value="Unassembled WGS sequence"/>
</dbReference>
<dbReference type="Pfam" id="PF00067">
    <property type="entry name" value="p450"/>
    <property type="match status" value="1"/>
</dbReference>
<accession>A0A0D0BH83</accession>
<dbReference type="GO" id="GO:0004497">
    <property type="term" value="F:monooxygenase activity"/>
    <property type="evidence" value="ECO:0007669"/>
    <property type="project" value="UniProtKB-KW"/>
</dbReference>
<dbReference type="PRINTS" id="PR00463">
    <property type="entry name" value="EP450I"/>
</dbReference>
<dbReference type="PANTHER" id="PTHR46300">
    <property type="entry name" value="P450, PUTATIVE (EUROFUNG)-RELATED-RELATED"/>
    <property type="match status" value="1"/>
</dbReference>
<name>A0A0D0BH83_9AGAR</name>
<keyword evidence="6 10" id="KW-0560">Oxidoreductase</keyword>
<dbReference type="InterPro" id="IPR002401">
    <property type="entry name" value="Cyt_P450_E_grp-I"/>
</dbReference>
<dbReference type="CDD" id="cd11065">
    <property type="entry name" value="CYP64-like"/>
    <property type="match status" value="1"/>
</dbReference>
<dbReference type="InterPro" id="IPR036396">
    <property type="entry name" value="Cyt_P450_sf"/>
</dbReference>
<dbReference type="SUPFAM" id="SSF48264">
    <property type="entry name" value="Cytochrome P450"/>
    <property type="match status" value="1"/>
</dbReference>
<dbReference type="GO" id="GO:0020037">
    <property type="term" value="F:heme binding"/>
    <property type="evidence" value="ECO:0007669"/>
    <property type="project" value="InterPro"/>
</dbReference>
<proteinExistence type="inferred from homology"/>
<dbReference type="GO" id="GO:0016705">
    <property type="term" value="F:oxidoreductase activity, acting on paired donors, with incorporation or reduction of molecular oxygen"/>
    <property type="evidence" value="ECO:0007669"/>
    <property type="project" value="InterPro"/>
</dbReference>
<protein>
    <recommendedName>
        <fullName evidence="13">Cytochrome P450</fullName>
    </recommendedName>
</protein>
<dbReference type="GO" id="GO:0005506">
    <property type="term" value="F:iron ion binding"/>
    <property type="evidence" value="ECO:0007669"/>
    <property type="project" value="InterPro"/>
</dbReference>
<comment type="pathway">
    <text evidence="2">Secondary metabolite biosynthesis.</text>
</comment>
<evidence type="ECO:0008006" key="13">
    <source>
        <dbReference type="Google" id="ProtNLM"/>
    </source>
</evidence>
<dbReference type="Gene3D" id="1.10.630.10">
    <property type="entry name" value="Cytochrome P450"/>
    <property type="match status" value="1"/>
</dbReference>
<evidence type="ECO:0000256" key="4">
    <source>
        <dbReference type="ARBA" id="ARBA00022617"/>
    </source>
</evidence>
<evidence type="ECO:0000256" key="3">
    <source>
        <dbReference type="ARBA" id="ARBA00010617"/>
    </source>
</evidence>
<evidence type="ECO:0000313" key="12">
    <source>
        <dbReference type="Proteomes" id="UP000053593"/>
    </source>
</evidence>
<comment type="similarity">
    <text evidence="3 10">Belongs to the cytochrome P450 family.</text>
</comment>
<evidence type="ECO:0000256" key="7">
    <source>
        <dbReference type="ARBA" id="ARBA00023004"/>
    </source>
</evidence>
<evidence type="ECO:0000256" key="10">
    <source>
        <dbReference type="RuleBase" id="RU000461"/>
    </source>
</evidence>
<evidence type="ECO:0000256" key="6">
    <source>
        <dbReference type="ARBA" id="ARBA00023002"/>
    </source>
</evidence>
<gene>
    <name evidence="11" type="ORF">GYMLUDRAFT_264755</name>
</gene>
<dbReference type="EMBL" id="KN834819">
    <property type="protein sequence ID" value="KIK54121.1"/>
    <property type="molecule type" value="Genomic_DNA"/>
</dbReference>
<dbReference type="InterPro" id="IPR050364">
    <property type="entry name" value="Cytochrome_P450_fung"/>
</dbReference>